<gene>
    <name evidence="2" type="ORF">DFH05DRAFT_588850</name>
</gene>
<organism evidence="2 3">
    <name type="scientific">Lentinula detonsa</name>
    <dbReference type="NCBI Taxonomy" id="2804962"/>
    <lineage>
        <taxon>Eukaryota</taxon>
        <taxon>Fungi</taxon>
        <taxon>Dikarya</taxon>
        <taxon>Basidiomycota</taxon>
        <taxon>Agaricomycotina</taxon>
        <taxon>Agaricomycetes</taxon>
        <taxon>Agaricomycetidae</taxon>
        <taxon>Agaricales</taxon>
        <taxon>Marasmiineae</taxon>
        <taxon>Omphalotaceae</taxon>
        <taxon>Lentinula</taxon>
    </lineage>
</organism>
<dbReference type="Proteomes" id="UP001142393">
    <property type="component" value="Unassembled WGS sequence"/>
</dbReference>
<feature type="signal peptide" evidence="1">
    <location>
        <begin position="1"/>
        <end position="25"/>
    </location>
</feature>
<keyword evidence="3" id="KW-1185">Reference proteome</keyword>
<dbReference type="EMBL" id="JANVFU010000002">
    <property type="protein sequence ID" value="KAJ3748684.1"/>
    <property type="molecule type" value="Genomic_DNA"/>
</dbReference>
<comment type="caution">
    <text evidence="2">The sequence shown here is derived from an EMBL/GenBank/DDBJ whole genome shotgun (WGS) entry which is preliminary data.</text>
</comment>
<reference evidence="2 3" key="1">
    <citation type="journal article" date="2023" name="Proc. Natl. Acad. Sci. U.S.A.">
        <title>A global phylogenomic analysis of the shiitake genus Lentinula.</title>
        <authorList>
            <person name="Sierra-Patev S."/>
            <person name="Min B."/>
            <person name="Naranjo-Ortiz M."/>
            <person name="Looney B."/>
            <person name="Konkel Z."/>
            <person name="Slot J.C."/>
            <person name="Sakamoto Y."/>
            <person name="Steenwyk J.L."/>
            <person name="Rokas A."/>
            <person name="Carro J."/>
            <person name="Camarero S."/>
            <person name="Ferreira P."/>
            <person name="Molpeceres G."/>
            <person name="Ruiz-Duenas F.J."/>
            <person name="Serrano A."/>
            <person name="Henrissat B."/>
            <person name="Drula E."/>
            <person name="Hughes K.W."/>
            <person name="Mata J.L."/>
            <person name="Ishikawa N.K."/>
            <person name="Vargas-Isla R."/>
            <person name="Ushijima S."/>
            <person name="Smith C.A."/>
            <person name="Donoghue J."/>
            <person name="Ahrendt S."/>
            <person name="Andreopoulos W."/>
            <person name="He G."/>
            <person name="LaButti K."/>
            <person name="Lipzen A."/>
            <person name="Ng V."/>
            <person name="Riley R."/>
            <person name="Sandor L."/>
            <person name="Barry K."/>
            <person name="Martinez A.T."/>
            <person name="Xiao Y."/>
            <person name="Gibbons J.G."/>
            <person name="Terashima K."/>
            <person name="Grigoriev I.V."/>
            <person name="Hibbett D."/>
        </authorList>
    </citation>
    <scope>NUCLEOTIDE SEQUENCE [LARGE SCALE GENOMIC DNA]</scope>
    <source>
        <strain evidence="2 3">TFB7810</strain>
    </source>
</reference>
<name>A0A9W8P7S5_9AGAR</name>
<sequence length="84" mass="9426">MLPNRFLSSLSLLSLANYLVSFVHALLRLPTTKNVCHLPSSILQSESNLANPSHHASAGYRLFRRFQGLYSRLRKRVSVCDGPT</sequence>
<evidence type="ECO:0008006" key="4">
    <source>
        <dbReference type="Google" id="ProtNLM"/>
    </source>
</evidence>
<dbReference type="AlphaFoldDB" id="A0A9W8P7S5"/>
<feature type="chain" id="PRO_5040741661" description="Secreted protein" evidence="1">
    <location>
        <begin position="26"/>
        <end position="84"/>
    </location>
</feature>
<protein>
    <recommendedName>
        <fullName evidence="4">Secreted protein</fullName>
    </recommendedName>
</protein>
<evidence type="ECO:0000313" key="3">
    <source>
        <dbReference type="Proteomes" id="UP001142393"/>
    </source>
</evidence>
<accession>A0A9W8P7S5</accession>
<proteinExistence type="predicted"/>
<keyword evidence="1" id="KW-0732">Signal</keyword>
<evidence type="ECO:0000256" key="1">
    <source>
        <dbReference type="SAM" id="SignalP"/>
    </source>
</evidence>
<evidence type="ECO:0000313" key="2">
    <source>
        <dbReference type="EMBL" id="KAJ3748684.1"/>
    </source>
</evidence>